<dbReference type="OrthoDB" id="331341at2759"/>
<feature type="region of interest" description="Disordered" evidence="1">
    <location>
        <begin position="353"/>
        <end position="428"/>
    </location>
</feature>
<keyword evidence="4" id="KW-1185">Reference proteome</keyword>
<evidence type="ECO:0000259" key="2">
    <source>
        <dbReference type="PROSITE" id="PS50829"/>
    </source>
</evidence>
<dbReference type="EMBL" id="LSSM01002107">
    <property type="protein sequence ID" value="OMJ23050.1"/>
    <property type="molecule type" value="Genomic_DNA"/>
</dbReference>
<reference evidence="4" key="1">
    <citation type="submission" date="2017-01" db="EMBL/GenBank/DDBJ databases">
        <authorList>
            <person name="Wang Y."/>
            <person name="White M."/>
            <person name="Kvist S."/>
            <person name="Moncalvo J.-M."/>
        </authorList>
    </citation>
    <scope>NUCLEOTIDE SEQUENCE [LARGE SCALE GENOMIC DNA]</scope>
    <source>
        <strain evidence="4">ID-206-W2</strain>
    </source>
</reference>
<feature type="compositionally biased region" description="Low complexity" evidence="1">
    <location>
        <begin position="28"/>
        <end position="42"/>
    </location>
</feature>
<dbReference type="Gene3D" id="3.30.1490.40">
    <property type="match status" value="1"/>
</dbReference>
<gene>
    <name evidence="3" type="ORF">AYI69_g5141</name>
</gene>
<protein>
    <submittedName>
        <fullName evidence="3">CD2 antigen cytoplasmic tail-binding protein 2</fullName>
    </submittedName>
</protein>
<feature type="domain" description="GYF" evidence="2">
    <location>
        <begin position="429"/>
        <end position="485"/>
    </location>
</feature>
<dbReference type="Proteomes" id="UP000187429">
    <property type="component" value="Unassembled WGS sequence"/>
</dbReference>
<accession>A0A1R1Y851</accession>
<comment type="caution">
    <text evidence="3">The sequence shown here is derived from an EMBL/GenBank/DDBJ whole genome shotgun (WGS) entry which is preliminary data.</text>
</comment>
<dbReference type="PANTHER" id="PTHR13138">
    <property type="entry name" value="PROTEIN LIN1"/>
    <property type="match status" value="1"/>
</dbReference>
<dbReference type="SMART" id="SM00444">
    <property type="entry name" value="GYF"/>
    <property type="match status" value="1"/>
</dbReference>
<sequence>MESDSSVSDEDYQYDIPHKKKISNALKGNNSGSSSEDNGFDSSESEDGDNRAVRKFHNLEDEKDTKASKKLESIKHNVFGNDDDDDMFNENFTSKDPERKASSSKNNSKSDKNIANSRFLDIRDIEGQEYGQNSGSDKIRSSDYSDEDDNSESEKNPKSEPKIEAFNMADNYKEGKFDDEGNFVWNKKDSEDIHDAWLTGISKKDIKIASKAKAIKDDEELKKLQSQAKEKLELFDGRTLVSDLDLKSFLIEVLDTNETILSALGKMQSTKKSILKADRKNKKVTKSKAHAQPNKNSDNNNSETDNVSQLHGIIKKINQLTEIGDRFMLQGFTDCYEWTREKLVEDIQVSKERTKRQLRTREQLYEKTSNDFKRPKTDHNQTTNPSIKDQISDLDGLLDDLHDSFQDTKSSPNSISNSQSHSNTEHKNSTEWEYKWANTPESDLWGPFPSEHMSSWKDSGFFNSETVARKVGEDEFKPILSIDFT</sequence>
<feature type="compositionally biased region" description="Basic and acidic residues" evidence="1">
    <location>
        <begin position="359"/>
        <end position="379"/>
    </location>
</feature>
<proteinExistence type="predicted"/>
<feature type="compositionally biased region" description="Low complexity" evidence="1">
    <location>
        <begin position="410"/>
        <end position="422"/>
    </location>
</feature>
<evidence type="ECO:0000256" key="1">
    <source>
        <dbReference type="SAM" id="MobiDB-lite"/>
    </source>
</evidence>
<feature type="compositionally biased region" description="Polar residues" evidence="1">
    <location>
        <begin position="380"/>
        <end position="389"/>
    </location>
</feature>
<dbReference type="SUPFAM" id="SSF55277">
    <property type="entry name" value="GYF domain"/>
    <property type="match status" value="1"/>
</dbReference>
<feature type="compositionally biased region" description="Basic and acidic residues" evidence="1">
    <location>
        <begin position="152"/>
        <end position="163"/>
    </location>
</feature>
<dbReference type="InterPro" id="IPR039905">
    <property type="entry name" value="CD2BP2/Lin1"/>
</dbReference>
<dbReference type="PROSITE" id="PS50829">
    <property type="entry name" value="GYF"/>
    <property type="match status" value="1"/>
</dbReference>
<dbReference type="GO" id="GO:0005682">
    <property type="term" value="C:U5 snRNP"/>
    <property type="evidence" value="ECO:0007669"/>
    <property type="project" value="InterPro"/>
</dbReference>
<feature type="region of interest" description="Disordered" evidence="1">
    <location>
        <begin position="1"/>
        <end position="167"/>
    </location>
</feature>
<dbReference type="AlphaFoldDB" id="A0A1R1Y851"/>
<evidence type="ECO:0000313" key="4">
    <source>
        <dbReference type="Proteomes" id="UP000187429"/>
    </source>
</evidence>
<feature type="compositionally biased region" description="Basic and acidic residues" evidence="1">
    <location>
        <begin position="48"/>
        <end position="75"/>
    </location>
</feature>
<organism evidence="3 4">
    <name type="scientific">Smittium culicis</name>
    <dbReference type="NCBI Taxonomy" id="133412"/>
    <lineage>
        <taxon>Eukaryota</taxon>
        <taxon>Fungi</taxon>
        <taxon>Fungi incertae sedis</taxon>
        <taxon>Zoopagomycota</taxon>
        <taxon>Kickxellomycotina</taxon>
        <taxon>Harpellomycetes</taxon>
        <taxon>Harpellales</taxon>
        <taxon>Legeriomycetaceae</taxon>
        <taxon>Smittium</taxon>
    </lineage>
</organism>
<feature type="compositionally biased region" description="Basic residues" evidence="1">
    <location>
        <begin position="279"/>
        <end position="289"/>
    </location>
</feature>
<feature type="compositionally biased region" description="Polar residues" evidence="1">
    <location>
        <begin position="293"/>
        <end position="307"/>
    </location>
</feature>
<dbReference type="InterPro" id="IPR035445">
    <property type="entry name" value="GYF-like_dom_sf"/>
</dbReference>
<dbReference type="Pfam" id="PF02213">
    <property type="entry name" value="GYF"/>
    <property type="match status" value="1"/>
</dbReference>
<feature type="compositionally biased region" description="Acidic residues" evidence="1">
    <location>
        <begin position="1"/>
        <end position="13"/>
    </location>
</feature>
<name>A0A1R1Y851_9FUNG</name>
<evidence type="ECO:0000313" key="3">
    <source>
        <dbReference type="EMBL" id="OMJ23050.1"/>
    </source>
</evidence>
<dbReference type="PANTHER" id="PTHR13138:SF3">
    <property type="entry name" value="CD2 ANTIGEN CYTOPLASMIC TAIL-BINDING PROTEIN 2"/>
    <property type="match status" value="1"/>
</dbReference>
<dbReference type="InterPro" id="IPR003169">
    <property type="entry name" value="GYF"/>
</dbReference>
<feature type="region of interest" description="Disordered" evidence="1">
    <location>
        <begin position="272"/>
        <end position="307"/>
    </location>
</feature>
<feature type="compositionally biased region" description="Low complexity" evidence="1">
    <location>
        <begin position="103"/>
        <end position="117"/>
    </location>
</feature>